<feature type="compositionally biased region" description="Basic and acidic residues" evidence="1">
    <location>
        <begin position="707"/>
        <end position="718"/>
    </location>
</feature>
<feature type="region of interest" description="Disordered" evidence="1">
    <location>
        <begin position="1"/>
        <end position="130"/>
    </location>
</feature>
<protein>
    <recommendedName>
        <fullName evidence="4">SUZ domain-containing protein</fullName>
    </recommendedName>
</protein>
<feature type="compositionally biased region" description="Pro residues" evidence="1">
    <location>
        <begin position="1022"/>
        <end position="1032"/>
    </location>
</feature>
<gene>
    <name evidence="2" type="ORF">Vbra_19913</name>
</gene>
<evidence type="ECO:0000313" key="3">
    <source>
        <dbReference type="Proteomes" id="UP000041254"/>
    </source>
</evidence>
<evidence type="ECO:0000256" key="1">
    <source>
        <dbReference type="SAM" id="MobiDB-lite"/>
    </source>
</evidence>
<feature type="region of interest" description="Disordered" evidence="1">
    <location>
        <begin position="628"/>
        <end position="764"/>
    </location>
</feature>
<evidence type="ECO:0008006" key="4">
    <source>
        <dbReference type="Google" id="ProtNLM"/>
    </source>
</evidence>
<feature type="compositionally biased region" description="Low complexity" evidence="1">
    <location>
        <begin position="67"/>
        <end position="87"/>
    </location>
</feature>
<dbReference type="AlphaFoldDB" id="A0A0G4H8I7"/>
<accession>A0A0G4H8I7</accession>
<feature type="compositionally biased region" description="Basic residues" evidence="1">
    <location>
        <begin position="628"/>
        <end position="637"/>
    </location>
</feature>
<feature type="compositionally biased region" description="Low complexity" evidence="1">
    <location>
        <begin position="176"/>
        <end position="190"/>
    </location>
</feature>
<dbReference type="EMBL" id="CDMY01001064">
    <property type="protein sequence ID" value="CEM40086.1"/>
    <property type="molecule type" value="Genomic_DNA"/>
</dbReference>
<reference evidence="2 3" key="1">
    <citation type="submission" date="2014-11" db="EMBL/GenBank/DDBJ databases">
        <authorList>
            <person name="Zhu J."/>
            <person name="Qi W."/>
            <person name="Song R."/>
        </authorList>
    </citation>
    <scope>NUCLEOTIDE SEQUENCE [LARGE SCALE GENOMIC DNA]</scope>
</reference>
<dbReference type="OMA" id="DQWEGAG"/>
<feature type="compositionally biased region" description="Low complexity" evidence="1">
    <location>
        <begin position="1212"/>
        <end position="1224"/>
    </location>
</feature>
<feature type="region of interest" description="Disordered" evidence="1">
    <location>
        <begin position="489"/>
        <end position="570"/>
    </location>
</feature>
<feature type="region of interest" description="Disordered" evidence="1">
    <location>
        <begin position="1017"/>
        <end position="1099"/>
    </location>
</feature>
<feature type="region of interest" description="Disordered" evidence="1">
    <location>
        <begin position="313"/>
        <end position="386"/>
    </location>
</feature>
<feature type="compositionally biased region" description="Basic and acidic residues" evidence="1">
    <location>
        <begin position="648"/>
        <end position="674"/>
    </location>
</feature>
<sequence>MALAFDAPMTFRQQNPYPPLPPNDTMAGESGVRQGGRGGESNAGAPPMPKSKNMFAAGGDQNTIQTSSNSSSHVLPPALAPSPAISSTNKQTKRKKISNAPAKVTKRTVPSAPPQPPAALAAGAASSPSTANAAGMLSMGAMQQQALGGLHLEKDMLVTQWTSKQEAGASHAVGLTATAAGPPGMTAAGVDTSSGPPGMGRGGLANGSEDMRVPSGLVPHAVACLCRRVRGWVTRSQEGPRSRARLYCPHKCMLAYLNRSGTLSLPTPHTCISSSGRTLLPFTARFPLPSLSSSSTRVPTSITGCTPPPFIPQLMSLDHPYHHPQPTEQPDAPDGLPNSVTAPVPEDSGGGVFDPLVEPSPSPGKVFSDSEDSRMKPEPDNGWEAEGEGADWMEQCTNGCPRPGGGLGRGLLETYEPFREPSIPLDSSRADNDDGSGPRTYLVKVSGPDPTRAWGAAMQTGEVPDIDGDEDWGSPGPRRRFPMTAAASHMHENNDDPPPVSVGADVDRGGHGGHADRMSSVRPHHLTLLQPPPPPPYPPPPAPFPMPRILTPPLTRKPGPPPPHNRGPGVRMARGIQEVPTGPRTPLEFGRPQILPHQQQQQQRHFPWPPNRVMYGGGAHYHHPQHRTAKMHERHKGYQGTWRGQNDSGRRREELTGDTREGRKGRDTANDPTEKTLPGHINGQPVSLLRRDPDAPRGRVPSAGRPLADRERDYDAARRRIFTPEEPPPDTSFEAPIIAHDQPSSETDATGATAAKHDRPSSTTDLARHLQLKLREAVDSACRNISCWVDVSAAVEKMMPHKESYGIKSNLINAMTDTLPEVLMHNLTRSIHVASTTAAHLAMLDFRAMGGADAAAGPFETMSLNLSTGLASTAVPEAWIAAIAASLRGAGNFFQGEENLIEAVVLDQQGAVMELCADIVSRVVSSPDLISAYLLQQQSPPPISPTPWVDDDDRLAAPSQLRLLDAQPGRKDWRQLMYFSREISSRAATPHPTAQSRPIATACTPSLMSSVWSTSLLTPTEAGPPAPWPVSPPTVSGAGLPSLATTDTLVVPAEEGEGGSSTASDSPPSLGPAETLVTPACNRQGGSHGEGWGQGEQSVKDRAWTENQYKSWLAARKRQYTLCVQPFCLAHTLTETQGTPRETATGGMRSDNERERIHIFASVRELAASTCRACRRVTSLLFPGPLVGHPPPTRLPRYPAPLLVTESPPPMRASTGATRTSSRTWPCRQGTHWLLTPWPTGTCARN</sequence>
<keyword evidence="3" id="KW-1185">Reference proteome</keyword>
<organism evidence="2 3">
    <name type="scientific">Vitrella brassicaformis (strain CCMP3155)</name>
    <dbReference type="NCBI Taxonomy" id="1169540"/>
    <lineage>
        <taxon>Eukaryota</taxon>
        <taxon>Sar</taxon>
        <taxon>Alveolata</taxon>
        <taxon>Colpodellida</taxon>
        <taxon>Vitrellaceae</taxon>
        <taxon>Vitrella</taxon>
    </lineage>
</organism>
<feature type="compositionally biased region" description="Basic and acidic residues" evidence="1">
    <location>
        <begin position="505"/>
        <end position="519"/>
    </location>
</feature>
<feature type="compositionally biased region" description="Low complexity" evidence="1">
    <location>
        <begin position="118"/>
        <end position="130"/>
    </location>
</feature>
<proteinExistence type="predicted"/>
<dbReference type="Proteomes" id="UP000041254">
    <property type="component" value="Unassembled WGS sequence"/>
</dbReference>
<feature type="compositionally biased region" description="Pro residues" evidence="1">
    <location>
        <begin position="530"/>
        <end position="546"/>
    </location>
</feature>
<evidence type="ECO:0000313" key="2">
    <source>
        <dbReference type="EMBL" id="CEM40086.1"/>
    </source>
</evidence>
<feature type="region of interest" description="Disordered" evidence="1">
    <location>
        <begin position="176"/>
        <end position="210"/>
    </location>
</feature>
<feature type="region of interest" description="Disordered" evidence="1">
    <location>
        <begin position="1203"/>
        <end position="1224"/>
    </location>
</feature>
<dbReference type="VEuPathDB" id="CryptoDB:Vbra_19913"/>
<name>A0A0G4H8I7_VITBC</name>
<dbReference type="InParanoid" id="A0A0G4H8I7"/>